<dbReference type="GO" id="GO:0016614">
    <property type="term" value="F:oxidoreductase activity, acting on CH-OH group of donors"/>
    <property type="evidence" value="ECO:0007669"/>
    <property type="project" value="InterPro"/>
</dbReference>
<dbReference type="InterPro" id="IPR014353">
    <property type="entry name" value="Membr-bd_ADH_cyt_c"/>
</dbReference>
<name>A0A371BDS0_9BRAD</name>
<sequence>MKRSLVVALAALAVAAGAAHAVEQPYDQIEAGRYQAVLGDCTGCHTAPGGKPFAGGVALDTPFGRLVSPNITPDRATGIGTWNEDDFRNAMKRGIGHNGKRLYPAMPYPAYAKMSDRDIADLWAYLRTLQPATNLVESNQLPFPFNIRLLLAGWNWLNFKPGEFKPDPTKSAEWNRGAYIVAGAGHCGVCHAPKTLLGADKGGMSGTVLQGWLAPNITGNAHEGVGSWSAADIATYLKTGAGHGTIASGPMAEVIEASTSKMTDADLRAIATYLKDLSSPGQAPAPIAADAPGMRAGATIYADTCSACHGGNGAGQAQLFPRLAGNAVVQQGDPTSLIRVVLAGSQGAFTHAAPTTPAMPSLGWRLTDQQVADVLTYVRNVWGNAAPPVAAGTVGTLRKALKEGGS</sequence>
<keyword evidence="7 14" id="KW-0732">Signal</keyword>
<comment type="cofactor">
    <cofactor evidence="12">
        <name>heme c</name>
        <dbReference type="ChEBI" id="CHEBI:61717"/>
    </cofactor>
    <text evidence="12">Binds 3 heme c groups covalently per subunit.</text>
</comment>
<evidence type="ECO:0000256" key="6">
    <source>
        <dbReference type="ARBA" id="ARBA00022723"/>
    </source>
</evidence>
<dbReference type="Pfam" id="PF00034">
    <property type="entry name" value="Cytochrom_C"/>
    <property type="match status" value="3"/>
</dbReference>
<feature type="binding site" description="covalent" evidence="12">
    <location>
        <position position="187"/>
    </location>
    <ligand>
        <name>heme c</name>
        <dbReference type="ChEBI" id="CHEBI:61717"/>
        <label>2</label>
    </ligand>
</feature>
<evidence type="ECO:0000256" key="10">
    <source>
        <dbReference type="ARBA" id="ARBA00023004"/>
    </source>
</evidence>
<dbReference type="GO" id="GO:0005506">
    <property type="term" value="F:iron ion binding"/>
    <property type="evidence" value="ECO:0007669"/>
    <property type="project" value="InterPro"/>
</dbReference>
<evidence type="ECO:0000256" key="7">
    <source>
        <dbReference type="ARBA" id="ARBA00022729"/>
    </source>
</evidence>
<feature type="binding site" description="axial binding residue" evidence="13">
    <location>
        <position position="309"/>
    </location>
    <ligand>
        <name>heme c</name>
        <dbReference type="ChEBI" id="CHEBI:61717"/>
        <label>3</label>
    </ligand>
    <ligandPart>
        <name>Fe</name>
        <dbReference type="ChEBI" id="CHEBI:18248"/>
    </ligandPart>
</feature>
<dbReference type="EMBL" id="QRGO01000001">
    <property type="protein sequence ID" value="RDV05735.1"/>
    <property type="molecule type" value="Genomic_DNA"/>
</dbReference>
<keyword evidence="2" id="KW-0813">Transport</keyword>
<keyword evidence="9" id="KW-0249">Electron transport</keyword>
<feature type="binding site" description="covalent" evidence="12">
    <location>
        <position position="44"/>
    </location>
    <ligand>
        <name>heme c</name>
        <dbReference type="ChEBI" id="CHEBI:61717"/>
        <label>1</label>
    </ligand>
</feature>
<evidence type="ECO:0000313" key="16">
    <source>
        <dbReference type="EMBL" id="RDV05735.1"/>
    </source>
</evidence>
<dbReference type="InterPro" id="IPR009056">
    <property type="entry name" value="Cyt_c-like_dom"/>
</dbReference>
<accession>A0A371BDS0</accession>
<keyword evidence="6 13" id="KW-0479">Metal-binding</keyword>
<dbReference type="PROSITE" id="PS51007">
    <property type="entry name" value="CYTC"/>
    <property type="match status" value="3"/>
</dbReference>
<evidence type="ECO:0000256" key="14">
    <source>
        <dbReference type="SAM" id="SignalP"/>
    </source>
</evidence>
<dbReference type="GO" id="GO:0009055">
    <property type="term" value="F:electron transfer activity"/>
    <property type="evidence" value="ECO:0007669"/>
    <property type="project" value="InterPro"/>
</dbReference>
<dbReference type="PANTHER" id="PTHR35008">
    <property type="entry name" value="BLL4482 PROTEIN-RELATED"/>
    <property type="match status" value="1"/>
</dbReference>
<protein>
    <submittedName>
        <fullName evidence="16">Cytochrome c</fullName>
    </submittedName>
</protein>
<keyword evidence="4 12" id="KW-0349">Heme</keyword>
<dbReference type="PANTHER" id="PTHR35008:SF8">
    <property type="entry name" value="ALCOHOL DEHYDROGENASE CYTOCHROME C SUBUNIT"/>
    <property type="match status" value="1"/>
</dbReference>
<feature type="domain" description="Cytochrome c" evidence="15">
    <location>
        <begin position="292"/>
        <end position="382"/>
    </location>
</feature>
<keyword evidence="17" id="KW-1185">Reference proteome</keyword>
<comment type="subcellular location">
    <subcellularLocation>
        <location evidence="1">Cell membrane</location>
    </subcellularLocation>
</comment>
<feature type="binding site" description="axial binding residue" evidence="13">
    <location>
        <position position="191"/>
    </location>
    <ligand>
        <name>heme c</name>
        <dbReference type="ChEBI" id="CHEBI:61717"/>
        <label>2</label>
    </ligand>
    <ligandPart>
        <name>Fe</name>
        <dbReference type="ChEBI" id="CHEBI:18248"/>
    </ligandPart>
</feature>
<evidence type="ECO:0000256" key="1">
    <source>
        <dbReference type="ARBA" id="ARBA00004236"/>
    </source>
</evidence>
<feature type="binding site" description="covalent" evidence="12">
    <location>
        <position position="190"/>
    </location>
    <ligand>
        <name>heme c</name>
        <dbReference type="ChEBI" id="CHEBI:61717"/>
        <label>2</label>
    </ligand>
</feature>
<dbReference type="InterPro" id="IPR051459">
    <property type="entry name" value="Cytochrome_c-type_DH"/>
</dbReference>
<evidence type="ECO:0000256" key="4">
    <source>
        <dbReference type="ARBA" id="ARBA00022617"/>
    </source>
</evidence>
<feature type="binding site" description="covalent" evidence="12">
    <location>
        <position position="305"/>
    </location>
    <ligand>
        <name>heme c</name>
        <dbReference type="ChEBI" id="CHEBI:61717"/>
        <label>3</label>
    </ligand>
</feature>
<feature type="domain" description="Cytochrome c" evidence="15">
    <location>
        <begin position="172"/>
        <end position="278"/>
    </location>
</feature>
<proteinExistence type="predicted"/>
<feature type="binding site" description="covalent" evidence="12">
    <location>
        <position position="41"/>
    </location>
    <ligand>
        <name>heme c</name>
        <dbReference type="ChEBI" id="CHEBI:61717"/>
        <label>1</label>
    </ligand>
</feature>
<evidence type="ECO:0000256" key="3">
    <source>
        <dbReference type="ARBA" id="ARBA00022475"/>
    </source>
</evidence>
<dbReference type="AlphaFoldDB" id="A0A371BDS0"/>
<dbReference type="InterPro" id="IPR036909">
    <property type="entry name" value="Cyt_c-like_dom_sf"/>
</dbReference>
<keyword evidence="10 13" id="KW-0408">Iron</keyword>
<evidence type="ECO:0000256" key="9">
    <source>
        <dbReference type="ARBA" id="ARBA00022982"/>
    </source>
</evidence>
<dbReference type="SUPFAM" id="SSF46626">
    <property type="entry name" value="Cytochrome c"/>
    <property type="match status" value="3"/>
</dbReference>
<evidence type="ECO:0000256" key="2">
    <source>
        <dbReference type="ARBA" id="ARBA00022448"/>
    </source>
</evidence>
<evidence type="ECO:0000256" key="13">
    <source>
        <dbReference type="PIRSR" id="PIRSR000018-51"/>
    </source>
</evidence>
<evidence type="ECO:0000256" key="8">
    <source>
        <dbReference type="ARBA" id="ARBA00022737"/>
    </source>
</evidence>
<dbReference type="OrthoDB" id="9811281at2"/>
<dbReference type="GO" id="GO:0005886">
    <property type="term" value="C:plasma membrane"/>
    <property type="evidence" value="ECO:0007669"/>
    <property type="project" value="UniProtKB-SubCell"/>
</dbReference>
<feature type="domain" description="Cytochrome c" evidence="15">
    <location>
        <begin position="27"/>
        <end position="130"/>
    </location>
</feature>
<reference evidence="17" key="1">
    <citation type="submission" date="2018-08" db="EMBL/GenBank/DDBJ databases">
        <authorList>
            <person name="Kim S.-J."/>
            <person name="Jung G.-Y."/>
        </authorList>
    </citation>
    <scope>NUCLEOTIDE SEQUENCE [LARGE SCALE GENOMIC DNA]</scope>
    <source>
        <strain evidence="17">GY_H</strain>
    </source>
</reference>
<keyword evidence="5" id="KW-0679">Respiratory chain</keyword>
<keyword evidence="11" id="KW-0472">Membrane</keyword>
<feature type="signal peptide" evidence="14">
    <location>
        <begin position="1"/>
        <end position="21"/>
    </location>
</feature>
<evidence type="ECO:0000313" key="17">
    <source>
        <dbReference type="Proteomes" id="UP000263993"/>
    </source>
</evidence>
<feature type="chain" id="PRO_5016778048" evidence="14">
    <location>
        <begin position="22"/>
        <end position="406"/>
    </location>
</feature>
<dbReference type="GO" id="GO:0020037">
    <property type="term" value="F:heme binding"/>
    <property type="evidence" value="ECO:0007669"/>
    <property type="project" value="InterPro"/>
</dbReference>
<evidence type="ECO:0000256" key="5">
    <source>
        <dbReference type="ARBA" id="ARBA00022660"/>
    </source>
</evidence>
<gene>
    <name evidence="16" type="ORF">DXH78_06520</name>
</gene>
<feature type="binding site" description="covalent" evidence="12">
    <location>
        <position position="308"/>
    </location>
    <ligand>
        <name>heme c</name>
        <dbReference type="ChEBI" id="CHEBI:61717"/>
        <label>3</label>
    </ligand>
</feature>
<dbReference type="Proteomes" id="UP000263993">
    <property type="component" value="Unassembled WGS sequence"/>
</dbReference>
<dbReference type="RefSeq" id="WP_115517757.1">
    <property type="nucleotide sequence ID" value="NZ_QRGO01000001.1"/>
</dbReference>
<dbReference type="PRINTS" id="PR00605">
    <property type="entry name" value="CYTCHROMECIC"/>
</dbReference>
<dbReference type="Gene3D" id="1.10.760.10">
    <property type="entry name" value="Cytochrome c-like domain"/>
    <property type="match status" value="3"/>
</dbReference>
<keyword evidence="3" id="KW-1003">Cell membrane</keyword>
<evidence type="ECO:0000259" key="15">
    <source>
        <dbReference type="PROSITE" id="PS51007"/>
    </source>
</evidence>
<dbReference type="PIRSF" id="PIRSF000018">
    <property type="entry name" value="Mb_ADH_cyt_c"/>
    <property type="match status" value="1"/>
</dbReference>
<evidence type="ECO:0000256" key="12">
    <source>
        <dbReference type="PIRSR" id="PIRSR000018-50"/>
    </source>
</evidence>
<comment type="caution">
    <text evidence="16">The sequence shown here is derived from an EMBL/GenBank/DDBJ whole genome shotgun (WGS) entry which is preliminary data.</text>
</comment>
<feature type="binding site" description="axial binding residue" evidence="13">
    <location>
        <position position="45"/>
    </location>
    <ligand>
        <name>heme c</name>
        <dbReference type="ChEBI" id="CHEBI:61717"/>
        <label>1</label>
    </ligand>
    <ligandPart>
        <name>Fe</name>
        <dbReference type="ChEBI" id="CHEBI:18248"/>
    </ligandPart>
</feature>
<organism evidence="16 17">
    <name type="scientific">Undibacter mobilis</name>
    <dbReference type="NCBI Taxonomy" id="2292256"/>
    <lineage>
        <taxon>Bacteria</taxon>
        <taxon>Pseudomonadati</taxon>
        <taxon>Pseudomonadota</taxon>
        <taxon>Alphaproteobacteria</taxon>
        <taxon>Hyphomicrobiales</taxon>
        <taxon>Nitrobacteraceae</taxon>
        <taxon>Undibacter</taxon>
    </lineage>
</organism>
<dbReference type="InterPro" id="IPR008168">
    <property type="entry name" value="Cyt_C_IC"/>
</dbReference>
<evidence type="ECO:0000256" key="11">
    <source>
        <dbReference type="ARBA" id="ARBA00023136"/>
    </source>
</evidence>
<keyword evidence="8" id="KW-0677">Repeat</keyword>